<dbReference type="OrthoDB" id="2428951at2759"/>
<sequence>MEESPEQLMSQALLEKLEPLIHTIESQLRDLGQGQVILQGNVAQLSSELNMTQAELDKVHDTFARLPHYIAKLTAMKNTIAAVSTLSRKLKRRAEQVAIGRAKQNNKAQAARAREQAYDQTIAAVRSRTSESTASASTEPQMQSISGAGTAGTAGGTSFNQAISPLSSQSRSTISMPSIRLPFPLPAKPAFPIVSTTRSPSGTGSPPPSSSQRLSPMLSGRGTSTVTSTGDLGPEQAIEQTDSNSNSPQQPLVDRFPQISSTTDDSIKAVGSSMEVEVVRLRRKKKAGSKSSASSVASTGTTGSKKGQAGKSAKAGPGTPHASSPSQI</sequence>
<feature type="compositionally biased region" description="Polar residues" evidence="1">
    <location>
        <begin position="238"/>
        <end position="250"/>
    </location>
</feature>
<feature type="compositionally biased region" description="Low complexity" evidence="1">
    <location>
        <begin position="289"/>
        <end position="316"/>
    </location>
</feature>
<keyword evidence="3" id="KW-1185">Reference proteome</keyword>
<organism evidence="2 3">
    <name type="scientific">Linnemannia elongata AG-77</name>
    <dbReference type="NCBI Taxonomy" id="1314771"/>
    <lineage>
        <taxon>Eukaryota</taxon>
        <taxon>Fungi</taxon>
        <taxon>Fungi incertae sedis</taxon>
        <taxon>Mucoromycota</taxon>
        <taxon>Mortierellomycotina</taxon>
        <taxon>Mortierellomycetes</taxon>
        <taxon>Mortierellales</taxon>
        <taxon>Mortierellaceae</taxon>
        <taxon>Linnemannia</taxon>
    </lineage>
</organism>
<dbReference type="PANTHER" id="PTHR31328:SF2">
    <property type="entry name" value="BIOGENESIS OF LYSOSOME-RELATED ORGANELLES COMPLEX 1 SUBUNIT 6"/>
    <property type="match status" value="1"/>
</dbReference>
<dbReference type="EMBL" id="KV442039">
    <property type="protein sequence ID" value="OAQ29746.1"/>
    <property type="molecule type" value="Genomic_DNA"/>
</dbReference>
<feature type="region of interest" description="Disordered" evidence="1">
    <location>
        <begin position="192"/>
        <end position="328"/>
    </location>
</feature>
<dbReference type="PANTHER" id="PTHR31328">
    <property type="entry name" value="BIOGENESIS OF LYSOSOME-RELATED ORGANELLES COMPLEX 1 SUBUNIT 6"/>
    <property type="match status" value="1"/>
</dbReference>
<dbReference type="AlphaFoldDB" id="A0A197JZ79"/>
<reference evidence="2 3" key="1">
    <citation type="submission" date="2016-05" db="EMBL/GenBank/DDBJ databases">
        <title>Genome sequencing reveals origins of a unique bacterial endosymbiosis in the earliest lineages of terrestrial Fungi.</title>
        <authorList>
            <consortium name="DOE Joint Genome Institute"/>
            <person name="Uehling J."/>
            <person name="Gryganskyi A."/>
            <person name="Hameed K."/>
            <person name="Tschaplinski T."/>
            <person name="Misztal P."/>
            <person name="Wu S."/>
            <person name="Desiro A."/>
            <person name="Vande Pol N."/>
            <person name="Du Z.-Y."/>
            <person name="Zienkiewicz A."/>
            <person name="Zienkiewicz K."/>
            <person name="Morin E."/>
            <person name="Tisserant E."/>
            <person name="Splivallo R."/>
            <person name="Hainaut M."/>
            <person name="Henrissat B."/>
            <person name="Ohm R."/>
            <person name="Kuo A."/>
            <person name="Yan J."/>
            <person name="Lipzen A."/>
            <person name="Nolan M."/>
            <person name="Labutti K."/>
            <person name="Barry K."/>
            <person name="Goldstein A."/>
            <person name="Labbe J."/>
            <person name="Schadt C."/>
            <person name="Tuskan G."/>
            <person name="Grigoriev I."/>
            <person name="Martin F."/>
            <person name="Vilgalys R."/>
            <person name="Bonito G."/>
        </authorList>
    </citation>
    <scope>NUCLEOTIDE SEQUENCE [LARGE SCALE GENOMIC DNA]</scope>
    <source>
        <strain evidence="2 3">AG-77</strain>
    </source>
</reference>
<accession>A0A197JZ79</accession>
<feature type="region of interest" description="Disordered" evidence="1">
    <location>
        <begin position="125"/>
        <end position="173"/>
    </location>
</feature>
<dbReference type="Proteomes" id="UP000078512">
    <property type="component" value="Unassembled WGS sequence"/>
</dbReference>
<feature type="compositionally biased region" description="Polar residues" evidence="1">
    <location>
        <begin position="158"/>
        <end position="173"/>
    </location>
</feature>
<name>A0A197JZ79_9FUNG</name>
<proteinExistence type="predicted"/>
<feature type="compositionally biased region" description="Low complexity" evidence="1">
    <location>
        <begin position="192"/>
        <end position="230"/>
    </location>
</feature>
<dbReference type="GO" id="GO:0030133">
    <property type="term" value="C:transport vesicle"/>
    <property type="evidence" value="ECO:0007669"/>
    <property type="project" value="TreeGrafter"/>
</dbReference>
<dbReference type="GO" id="GO:0031083">
    <property type="term" value="C:BLOC-1 complex"/>
    <property type="evidence" value="ECO:0007669"/>
    <property type="project" value="TreeGrafter"/>
</dbReference>
<evidence type="ECO:0000256" key="1">
    <source>
        <dbReference type="SAM" id="MobiDB-lite"/>
    </source>
</evidence>
<protein>
    <recommendedName>
        <fullName evidence="4">Biogenesis of lysosome-related organelles complex 1 subunit 7</fullName>
    </recommendedName>
</protein>
<evidence type="ECO:0000313" key="2">
    <source>
        <dbReference type="EMBL" id="OAQ29746.1"/>
    </source>
</evidence>
<evidence type="ECO:0000313" key="3">
    <source>
        <dbReference type="Proteomes" id="UP000078512"/>
    </source>
</evidence>
<gene>
    <name evidence="2" type="ORF">K457DRAFT_18939</name>
</gene>
<feature type="compositionally biased region" description="Low complexity" evidence="1">
    <location>
        <begin position="126"/>
        <end position="139"/>
    </location>
</feature>
<evidence type="ECO:0008006" key="4">
    <source>
        <dbReference type="Google" id="ProtNLM"/>
    </source>
</evidence>
<dbReference type="Pfam" id="PF14712">
    <property type="entry name" value="Snapin_Pallidin"/>
    <property type="match status" value="1"/>
</dbReference>
<dbReference type="InterPro" id="IPR028119">
    <property type="entry name" value="Snapin/Pallidin/Snn1"/>
</dbReference>